<feature type="domain" description="Hydantoinase/oxoprolinase N-terminal" evidence="2">
    <location>
        <begin position="5"/>
        <end position="164"/>
    </location>
</feature>
<dbReference type="Proteomes" id="UP000184245">
    <property type="component" value="Unassembled WGS sequence"/>
</dbReference>
<dbReference type="RefSeq" id="WP_072851113.1">
    <property type="nucleotide sequence ID" value="NZ_FQVI01000008.1"/>
</dbReference>
<dbReference type="GO" id="GO:0005829">
    <property type="term" value="C:cytosol"/>
    <property type="evidence" value="ECO:0007669"/>
    <property type="project" value="TreeGrafter"/>
</dbReference>
<feature type="domain" description="Hydantoinase A/oxoprolinase" evidence="1">
    <location>
        <begin position="183"/>
        <end position="445"/>
    </location>
</feature>
<dbReference type="Pfam" id="PF01968">
    <property type="entry name" value="Hydantoinase_A"/>
    <property type="match status" value="1"/>
</dbReference>
<proteinExistence type="predicted"/>
<reference evidence="3 4" key="1">
    <citation type="submission" date="2016-11" db="EMBL/GenBank/DDBJ databases">
        <authorList>
            <person name="Jaros S."/>
            <person name="Januszkiewicz K."/>
            <person name="Wedrychowicz H."/>
        </authorList>
    </citation>
    <scope>NUCLEOTIDE SEQUENCE [LARGE SCALE GENOMIC DNA]</scope>
    <source>
        <strain evidence="3 4">DSM 17459</strain>
    </source>
</reference>
<sequence>MSYVIGIDTGGTYTDAVLLDSSKQGEARVERKAKAFTTHDELEKGIRNSIANLRLSDSERKQIKKVVLSTTLATNAIVEGKISKVGLILIGEAPRGKLASEFVNQISGSVNIKGSVLLHITPGEVAQAVKELMPHVDSIAVSGMASVRNPVLEQSVRKIINNMCELPVVCGHELVSNLGFLERTNTAIINAGLLPIINNFVKAIKAVLKENNISAPVFVVKGDGSIIKIDVIKKTPVDTVLSGPASSIIGAINLTGLDDAIVADMGGTTTDTGIVRKKRVELSLEGALVGSWKIRIKSAKLYTFGLGGDSDIKLIDGAIKVGPERVLPACRGGQDTVTPTDILHYTEEFVEWDKERAAASIEKQASKAGLHTDEYVSRVKDAVADKIYDNVSEYGISELPIVAIGAPAESWYHIAREKYAFKLVVPRHYEVANAVGAATAGIHAEVEAIIRPGEQGFGYLVHTKIGRYSFKEKEKALLKAIEVTRECAEKIITDQNLEIASVSCMCEDIYNSRGQLICEQIDIQSDGEINLNKVVNPGKYLETRIKIMATGKDLFYQAAN</sequence>
<protein>
    <submittedName>
        <fullName evidence="3">N-methylhydantoinase A/oxoprolinase/acetone carboxylase, beta subunit</fullName>
    </submittedName>
</protein>
<keyword evidence="4" id="KW-1185">Reference proteome</keyword>
<dbReference type="EMBL" id="FQVI01000008">
    <property type="protein sequence ID" value="SHE88639.1"/>
    <property type="molecule type" value="Genomic_DNA"/>
</dbReference>
<evidence type="ECO:0000313" key="4">
    <source>
        <dbReference type="Proteomes" id="UP000184245"/>
    </source>
</evidence>
<dbReference type="AlphaFoldDB" id="A0A1M4X591"/>
<dbReference type="InterPro" id="IPR002821">
    <property type="entry name" value="Hydantoinase_A"/>
</dbReference>
<dbReference type="GO" id="GO:0017168">
    <property type="term" value="F:5-oxoprolinase (ATP-hydrolyzing) activity"/>
    <property type="evidence" value="ECO:0007669"/>
    <property type="project" value="TreeGrafter"/>
</dbReference>
<dbReference type="InterPro" id="IPR043129">
    <property type="entry name" value="ATPase_NBD"/>
</dbReference>
<dbReference type="STRING" id="1122155.SAMN02745158_01830"/>
<accession>A0A1M4X591</accession>
<dbReference type="InterPro" id="IPR045079">
    <property type="entry name" value="Oxoprolinase-like"/>
</dbReference>
<dbReference type="GO" id="GO:0006749">
    <property type="term" value="P:glutathione metabolic process"/>
    <property type="evidence" value="ECO:0007669"/>
    <property type="project" value="TreeGrafter"/>
</dbReference>
<evidence type="ECO:0000259" key="1">
    <source>
        <dbReference type="Pfam" id="PF01968"/>
    </source>
</evidence>
<dbReference type="InterPro" id="IPR008040">
    <property type="entry name" value="Hydant_A_N"/>
</dbReference>
<dbReference type="Pfam" id="PF05378">
    <property type="entry name" value="Hydant_A_N"/>
    <property type="match status" value="1"/>
</dbReference>
<name>A0A1M4X591_9CLOT</name>
<dbReference type="Gene3D" id="3.30.420.40">
    <property type="match status" value="1"/>
</dbReference>
<dbReference type="PANTHER" id="PTHR11365:SF2">
    <property type="entry name" value="5-OXOPROLINASE"/>
    <property type="match status" value="1"/>
</dbReference>
<gene>
    <name evidence="3" type="ORF">SAMN02745158_01830</name>
</gene>
<organism evidence="3 4">
    <name type="scientific">Lactonifactor longoviformis DSM 17459</name>
    <dbReference type="NCBI Taxonomy" id="1122155"/>
    <lineage>
        <taxon>Bacteria</taxon>
        <taxon>Bacillati</taxon>
        <taxon>Bacillota</taxon>
        <taxon>Clostridia</taxon>
        <taxon>Eubacteriales</taxon>
        <taxon>Clostridiaceae</taxon>
        <taxon>Lactonifactor</taxon>
    </lineage>
</organism>
<dbReference type="SUPFAM" id="SSF53067">
    <property type="entry name" value="Actin-like ATPase domain"/>
    <property type="match status" value="1"/>
</dbReference>
<dbReference type="OrthoDB" id="9768323at2"/>
<evidence type="ECO:0000313" key="3">
    <source>
        <dbReference type="EMBL" id="SHE88639.1"/>
    </source>
</evidence>
<dbReference type="PANTHER" id="PTHR11365">
    <property type="entry name" value="5-OXOPROLINASE RELATED"/>
    <property type="match status" value="1"/>
</dbReference>
<evidence type="ECO:0000259" key="2">
    <source>
        <dbReference type="Pfam" id="PF05378"/>
    </source>
</evidence>